<protein>
    <submittedName>
        <fullName evidence="1">Uncharacterized protein</fullName>
    </submittedName>
</protein>
<dbReference type="Proteomes" id="UP000304148">
    <property type="component" value="Chromosome"/>
</dbReference>
<dbReference type="AlphaFoldDB" id="A0A383RJ66"/>
<gene>
    <name evidence="1" type="ORF">PBLR_15514</name>
</gene>
<dbReference type="EMBL" id="LS992241">
    <property type="protein sequence ID" value="SYX87085.1"/>
    <property type="molecule type" value="Genomic_DNA"/>
</dbReference>
<reference evidence="2" key="1">
    <citation type="submission" date="2018-08" db="EMBL/GenBank/DDBJ databases">
        <authorList>
            <person name="Chevrot R."/>
        </authorList>
    </citation>
    <scope>NUCLEOTIDE SEQUENCE [LARGE SCALE GENOMIC DNA]</scope>
</reference>
<evidence type="ECO:0000313" key="2">
    <source>
        <dbReference type="Proteomes" id="UP000304148"/>
    </source>
</evidence>
<name>A0A383RJ66_PAEAL</name>
<sequence>MKLPHTALTVEELIEAVAGSWGNNVSGAIAILFE</sequence>
<accession>A0A383RJ66</accession>
<organism evidence="1 2">
    <name type="scientific">Paenibacillus alvei</name>
    <name type="common">Bacillus alvei</name>
    <dbReference type="NCBI Taxonomy" id="44250"/>
    <lineage>
        <taxon>Bacteria</taxon>
        <taxon>Bacillati</taxon>
        <taxon>Bacillota</taxon>
        <taxon>Bacilli</taxon>
        <taxon>Bacillales</taxon>
        <taxon>Paenibacillaceae</taxon>
        <taxon>Paenibacillus</taxon>
    </lineage>
</organism>
<evidence type="ECO:0000313" key="1">
    <source>
        <dbReference type="EMBL" id="SYX87085.1"/>
    </source>
</evidence>
<proteinExistence type="predicted"/>